<feature type="domain" description="HTH tetR-type" evidence="6">
    <location>
        <begin position="15"/>
        <end position="75"/>
    </location>
</feature>
<comment type="caution">
    <text evidence="7">The sequence shown here is derived from an EMBL/GenBank/DDBJ whole genome shotgun (WGS) entry which is preliminary data.</text>
</comment>
<dbReference type="InterPro" id="IPR036271">
    <property type="entry name" value="Tet_transcr_reg_TetR-rel_C_sf"/>
</dbReference>
<sequence>MSSTPQKRAVRKSPAERAAEITEAAREIALEAGLTALTLRNVAARVGVASGLVAHYQPTMDALVSTTFATIVAAETQEVSSLLSQQPGPSERLGVLVETLLDNSRLDVTAIWVEAWTLGRRNETLATAVREQMDAWQRVFQDVVEEGHATGAFNVTDPAAVAWQILGMVDGLNAQALVRWDGVNNRGTHLAHAVEGMVGAARGSLVTKPDA</sequence>
<feature type="DNA-binding region" description="H-T-H motif" evidence="5">
    <location>
        <begin position="38"/>
        <end position="57"/>
    </location>
</feature>
<keyword evidence="8" id="KW-1185">Reference proteome</keyword>
<dbReference type="PANTHER" id="PTHR30055:SF234">
    <property type="entry name" value="HTH-TYPE TRANSCRIPTIONAL REGULATOR BETI"/>
    <property type="match status" value="1"/>
</dbReference>
<dbReference type="SUPFAM" id="SSF46689">
    <property type="entry name" value="Homeodomain-like"/>
    <property type="match status" value="1"/>
</dbReference>
<dbReference type="RefSeq" id="WP_141280660.1">
    <property type="nucleotide sequence ID" value="NZ_BAAAWK010000001.1"/>
</dbReference>
<dbReference type="InterPro" id="IPR039538">
    <property type="entry name" value="BetI_C"/>
</dbReference>
<dbReference type="InterPro" id="IPR001647">
    <property type="entry name" value="HTH_TetR"/>
</dbReference>
<keyword evidence="2" id="KW-0805">Transcription regulation</keyword>
<keyword evidence="4" id="KW-0804">Transcription</keyword>
<dbReference type="Gene3D" id="1.10.357.10">
    <property type="entry name" value="Tetracycline Repressor, domain 2"/>
    <property type="match status" value="1"/>
</dbReference>
<evidence type="ECO:0000256" key="1">
    <source>
        <dbReference type="ARBA" id="ARBA00022491"/>
    </source>
</evidence>
<reference evidence="7 8" key="1">
    <citation type="submission" date="2019-06" db="EMBL/GenBank/DDBJ databases">
        <title>Whole genome shotgun sequence of Paenarthrobacter aurescens NBRC 12136.</title>
        <authorList>
            <person name="Hosoyama A."/>
            <person name="Uohara A."/>
            <person name="Ohji S."/>
            <person name="Ichikawa N."/>
        </authorList>
    </citation>
    <scope>NUCLEOTIDE SEQUENCE [LARGE SCALE GENOMIC DNA]</scope>
    <source>
        <strain evidence="7 8">NBRC 12136</strain>
    </source>
</reference>
<dbReference type="EMBL" id="BJMD01000001">
    <property type="protein sequence ID" value="GEB17350.1"/>
    <property type="molecule type" value="Genomic_DNA"/>
</dbReference>
<name>A0A4Y3N6H6_PAEAU</name>
<dbReference type="PANTHER" id="PTHR30055">
    <property type="entry name" value="HTH-TYPE TRANSCRIPTIONAL REGULATOR RUTR"/>
    <property type="match status" value="1"/>
</dbReference>
<evidence type="ECO:0000256" key="2">
    <source>
        <dbReference type="ARBA" id="ARBA00023015"/>
    </source>
</evidence>
<dbReference type="GeneID" id="97302430"/>
<dbReference type="InterPro" id="IPR009057">
    <property type="entry name" value="Homeodomain-like_sf"/>
</dbReference>
<dbReference type="SUPFAM" id="SSF48498">
    <property type="entry name" value="Tetracyclin repressor-like, C-terminal domain"/>
    <property type="match status" value="1"/>
</dbReference>
<keyword evidence="1" id="KW-0678">Repressor</keyword>
<dbReference type="Pfam" id="PF13977">
    <property type="entry name" value="TetR_C_6"/>
    <property type="match status" value="1"/>
</dbReference>
<evidence type="ECO:0000256" key="3">
    <source>
        <dbReference type="ARBA" id="ARBA00023125"/>
    </source>
</evidence>
<dbReference type="Proteomes" id="UP000317715">
    <property type="component" value="Unassembled WGS sequence"/>
</dbReference>
<accession>A0A4Y3N6H6</accession>
<evidence type="ECO:0000259" key="6">
    <source>
        <dbReference type="PROSITE" id="PS50977"/>
    </source>
</evidence>
<protein>
    <recommendedName>
        <fullName evidence="6">HTH tetR-type domain-containing protein</fullName>
    </recommendedName>
</protein>
<evidence type="ECO:0000256" key="4">
    <source>
        <dbReference type="ARBA" id="ARBA00023163"/>
    </source>
</evidence>
<keyword evidence="3 5" id="KW-0238">DNA-binding</keyword>
<dbReference type="AlphaFoldDB" id="A0A4Y3N6H6"/>
<organism evidence="7 8">
    <name type="scientific">Paenarthrobacter aurescens</name>
    <name type="common">Arthrobacter aurescens</name>
    <dbReference type="NCBI Taxonomy" id="43663"/>
    <lineage>
        <taxon>Bacteria</taxon>
        <taxon>Bacillati</taxon>
        <taxon>Actinomycetota</taxon>
        <taxon>Actinomycetes</taxon>
        <taxon>Micrococcales</taxon>
        <taxon>Micrococcaceae</taxon>
        <taxon>Paenarthrobacter</taxon>
    </lineage>
</organism>
<evidence type="ECO:0000313" key="7">
    <source>
        <dbReference type="EMBL" id="GEB17350.1"/>
    </source>
</evidence>
<evidence type="ECO:0000313" key="8">
    <source>
        <dbReference type="Proteomes" id="UP000317715"/>
    </source>
</evidence>
<proteinExistence type="predicted"/>
<dbReference type="InterPro" id="IPR050109">
    <property type="entry name" value="HTH-type_TetR-like_transc_reg"/>
</dbReference>
<dbReference type="Pfam" id="PF00440">
    <property type="entry name" value="TetR_N"/>
    <property type="match status" value="1"/>
</dbReference>
<dbReference type="OrthoDB" id="4548508at2"/>
<dbReference type="GO" id="GO:0003700">
    <property type="term" value="F:DNA-binding transcription factor activity"/>
    <property type="evidence" value="ECO:0007669"/>
    <property type="project" value="TreeGrafter"/>
</dbReference>
<gene>
    <name evidence="7" type="ORF">AAU01_01050</name>
</gene>
<dbReference type="PROSITE" id="PS50977">
    <property type="entry name" value="HTH_TETR_2"/>
    <property type="match status" value="1"/>
</dbReference>
<evidence type="ECO:0000256" key="5">
    <source>
        <dbReference type="PROSITE-ProRule" id="PRU00335"/>
    </source>
</evidence>
<dbReference type="GO" id="GO:0000976">
    <property type="term" value="F:transcription cis-regulatory region binding"/>
    <property type="evidence" value="ECO:0007669"/>
    <property type="project" value="TreeGrafter"/>
</dbReference>